<feature type="domain" description="Alpha-D-phosphohexomutase alpha/beta/alpha" evidence="8">
    <location>
        <begin position="8"/>
        <end position="125"/>
    </location>
</feature>
<evidence type="ECO:0000256" key="4">
    <source>
        <dbReference type="ARBA" id="ARBA00022723"/>
    </source>
</evidence>
<evidence type="ECO:0000256" key="3">
    <source>
        <dbReference type="ARBA" id="ARBA00022553"/>
    </source>
</evidence>
<accession>A0A1G4YE96</accession>
<dbReference type="InterPro" id="IPR005845">
    <property type="entry name" value="A-D-PHexomutase_a/b/a-II"/>
</dbReference>
<dbReference type="InterPro" id="IPR005843">
    <property type="entry name" value="A-D-PHexomutase_C"/>
</dbReference>
<sequence length="458" mass="48779">MPDLSTIIKAYDVRGVVPDQWDETVARAIGAAFAEFVHAETGASAVVTAHDMRDSSVPLSRAFAEGVLSRGLDVVEAGLGSTDMLYFAAGSLDLPGAMFTASHNPAQYNGIKMCRAGAAPIGQDSGLAQIRTWAEQQLDGEAVFERVVDAPGTSSTRDVLGEYSDYLRGLVDLSGIRPLKVVVDAGNGMGGHTVPVVLSGLPLEVVPMYFELDGSFPNHEANPLDPANLVDLQRAVPEHGADIGLAFDGDADRVFVVDERGEPVSPSAVTALVAVRELARGVGTTIIHNLITSSAVPEIVREHGGEPVRTRVGHSFIKAEMARTDAVFGGEHSAHYYFRDFWRADTGMLAAMHVLAALGEQTRPLSELASAYSRYTASGEINSTVTDAPGRVAAVRESYEGDGVTVDELDGLTVQLPDGAWFNLRASNTEPLLRLNVEAPDEARMTTIRDDVLAKVRA</sequence>
<dbReference type="EMBL" id="FMUH01000004">
    <property type="protein sequence ID" value="SCX51880.1"/>
    <property type="molecule type" value="Genomic_DNA"/>
</dbReference>
<feature type="domain" description="Alpha-D-phosphohexomutase alpha/beta/alpha" evidence="10">
    <location>
        <begin position="270"/>
        <end position="375"/>
    </location>
</feature>
<dbReference type="NCBIfam" id="NF007088">
    <property type="entry name" value="PRK09542.1"/>
    <property type="match status" value="1"/>
</dbReference>
<dbReference type="PANTHER" id="PTHR43771">
    <property type="entry name" value="PHOSPHOMANNOMUTASE"/>
    <property type="match status" value="1"/>
</dbReference>
<dbReference type="Pfam" id="PF00408">
    <property type="entry name" value="PGM_PMM_IV"/>
    <property type="match status" value="1"/>
</dbReference>
<dbReference type="PRINTS" id="PR00509">
    <property type="entry name" value="PGMPMM"/>
</dbReference>
<dbReference type="Gene3D" id="3.30.310.50">
    <property type="entry name" value="Alpha-D-phosphohexomutase, C-terminal domain"/>
    <property type="match status" value="1"/>
</dbReference>
<dbReference type="Gene3D" id="3.40.120.10">
    <property type="entry name" value="Alpha-D-Glucose-1,6-Bisphosphate, subunit A, domain 3"/>
    <property type="match status" value="3"/>
</dbReference>
<evidence type="ECO:0000256" key="2">
    <source>
        <dbReference type="ARBA" id="ARBA00010231"/>
    </source>
</evidence>
<dbReference type="InterPro" id="IPR005841">
    <property type="entry name" value="Alpha-D-phosphohexomutase_SF"/>
</dbReference>
<keyword evidence="3" id="KW-0597">Phosphoprotein</keyword>
<evidence type="ECO:0000313" key="12">
    <source>
        <dbReference type="Proteomes" id="UP000198981"/>
    </source>
</evidence>
<evidence type="ECO:0000313" key="11">
    <source>
        <dbReference type="EMBL" id="SCX51880.1"/>
    </source>
</evidence>
<dbReference type="SUPFAM" id="SSF53738">
    <property type="entry name" value="Phosphoglucomutase, first 3 domains"/>
    <property type="match status" value="3"/>
</dbReference>
<dbReference type="AlphaFoldDB" id="A0A1G4YE96"/>
<evidence type="ECO:0000259" key="10">
    <source>
        <dbReference type="Pfam" id="PF02880"/>
    </source>
</evidence>
<gene>
    <name evidence="11" type="ORF">SAMN03159343_2650</name>
</gene>
<dbReference type="Pfam" id="PF02879">
    <property type="entry name" value="PGM_PMM_II"/>
    <property type="match status" value="1"/>
</dbReference>
<dbReference type="InterPro" id="IPR036900">
    <property type="entry name" value="A-D-PHexomutase_C_sf"/>
</dbReference>
<comment type="similarity">
    <text evidence="2">Belongs to the phosphohexose mutase family.</text>
</comment>
<keyword evidence="4" id="KW-0479">Metal-binding</keyword>
<keyword evidence="12" id="KW-1185">Reference proteome</keyword>
<reference evidence="12" key="1">
    <citation type="submission" date="2016-10" db="EMBL/GenBank/DDBJ databases">
        <authorList>
            <person name="Varghese N."/>
            <person name="Submissions S."/>
        </authorList>
    </citation>
    <scope>NUCLEOTIDE SEQUENCE [LARGE SCALE GENOMIC DNA]</scope>
    <source>
        <strain evidence="12">DSM 45722</strain>
    </source>
</reference>
<evidence type="ECO:0000259" key="9">
    <source>
        <dbReference type="Pfam" id="PF02879"/>
    </source>
</evidence>
<dbReference type="STRING" id="1960309.SAMN03159343_2650"/>
<dbReference type="GO" id="GO:0016868">
    <property type="term" value="F:intramolecular phosphotransferase activity"/>
    <property type="evidence" value="ECO:0007669"/>
    <property type="project" value="InterPro"/>
</dbReference>
<organism evidence="11 12">
    <name type="scientific">Klenkia marina</name>
    <dbReference type="NCBI Taxonomy" id="1960309"/>
    <lineage>
        <taxon>Bacteria</taxon>
        <taxon>Bacillati</taxon>
        <taxon>Actinomycetota</taxon>
        <taxon>Actinomycetes</taxon>
        <taxon>Geodermatophilales</taxon>
        <taxon>Geodermatophilaceae</taxon>
        <taxon>Klenkia</taxon>
    </lineage>
</organism>
<dbReference type="CDD" id="cd03089">
    <property type="entry name" value="PMM_PGM"/>
    <property type="match status" value="1"/>
</dbReference>
<evidence type="ECO:0000256" key="5">
    <source>
        <dbReference type="ARBA" id="ARBA00022842"/>
    </source>
</evidence>
<dbReference type="InterPro" id="IPR005846">
    <property type="entry name" value="A-D-PHexomutase_a/b/a-III"/>
</dbReference>
<dbReference type="PANTHER" id="PTHR43771:SF1">
    <property type="entry name" value="PHOSPHOMANNOMUTASE"/>
    <property type="match status" value="1"/>
</dbReference>
<dbReference type="GO" id="GO:0005975">
    <property type="term" value="P:carbohydrate metabolic process"/>
    <property type="evidence" value="ECO:0007669"/>
    <property type="project" value="InterPro"/>
</dbReference>
<name>A0A1G4YE96_9ACTN</name>
<evidence type="ECO:0000256" key="1">
    <source>
        <dbReference type="ARBA" id="ARBA00001946"/>
    </source>
</evidence>
<protein>
    <submittedName>
        <fullName evidence="11">Phosphomannomutase</fullName>
    </submittedName>
</protein>
<feature type="domain" description="Alpha-D-phosphohexomutase C-terminal" evidence="7">
    <location>
        <begin position="380"/>
        <end position="454"/>
    </location>
</feature>
<evidence type="ECO:0000256" key="6">
    <source>
        <dbReference type="ARBA" id="ARBA00023235"/>
    </source>
</evidence>
<dbReference type="Pfam" id="PF02880">
    <property type="entry name" value="PGM_PMM_III"/>
    <property type="match status" value="1"/>
</dbReference>
<dbReference type="OrthoDB" id="9803322at2"/>
<keyword evidence="6" id="KW-0413">Isomerase</keyword>
<dbReference type="GO" id="GO:0046872">
    <property type="term" value="F:metal ion binding"/>
    <property type="evidence" value="ECO:0007669"/>
    <property type="project" value="UniProtKB-KW"/>
</dbReference>
<keyword evidence="5" id="KW-0460">Magnesium</keyword>
<dbReference type="RefSeq" id="WP_092805048.1">
    <property type="nucleotide sequence ID" value="NZ_FMUH01000004.1"/>
</dbReference>
<evidence type="ECO:0000259" key="8">
    <source>
        <dbReference type="Pfam" id="PF02878"/>
    </source>
</evidence>
<evidence type="ECO:0000259" key="7">
    <source>
        <dbReference type="Pfam" id="PF00408"/>
    </source>
</evidence>
<comment type="cofactor">
    <cofactor evidence="1">
        <name>Mg(2+)</name>
        <dbReference type="ChEBI" id="CHEBI:18420"/>
    </cofactor>
</comment>
<dbReference type="InterPro" id="IPR016055">
    <property type="entry name" value="A-D-PHexomutase_a/b/a-I/II/III"/>
</dbReference>
<dbReference type="InterPro" id="IPR005844">
    <property type="entry name" value="A-D-PHexomutase_a/b/a-I"/>
</dbReference>
<proteinExistence type="inferred from homology"/>
<feature type="domain" description="Alpha-D-phosphohexomutase alpha/beta/alpha" evidence="9">
    <location>
        <begin position="162"/>
        <end position="261"/>
    </location>
</feature>
<dbReference type="Pfam" id="PF02878">
    <property type="entry name" value="PGM_PMM_I"/>
    <property type="match status" value="1"/>
</dbReference>
<dbReference type="Proteomes" id="UP000198981">
    <property type="component" value="Unassembled WGS sequence"/>
</dbReference>
<dbReference type="SUPFAM" id="SSF55957">
    <property type="entry name" value="Phosphoglucomutase, C-terminal domain"/>
    <property type="match status" value="1"/>
</dbReference>